<feature type="compositionally biased region" description="Polar residues" evidence="1">
    <location>
        <begin position="109"/>
        <end position="119"/>
    </location>
</feature>
<accession>A0A8S1ZLX8</accession>
<dbReference type="Proteomes" id="UP000682877">
    <property type="component" value="Chromosome 2"/>
</dbReference>
<name>A0A8S1ZLX8_ARAAE</name>
<organism evidence="2 3">
    <name type="scientific">Arabidopsis arenosa</name>
    <name type="common">Sand rock-cress</name>
    <name type="synonym">Cardaminopsis arenosa</name>
    <dbReference type="NCBI Taxonomy" id="38785"/>
    <lineage>
        <taxon>Eukaryota</taxon>
        <taxon>Viridiplantae</taxon>
        <taxon>Streptophyta</taxon>
        <taxon>Embryophyta</taxon>
        <taxon>Tracheophyta</taxon>
        <taxon>Spermatophyta</taxon>
        <taxon>Magnoliopsida</taxon>
        <taxon>eudicotyledons</taxon>
        <taxon>Gunneridae</taxon>
        <taxon>Pentapetalae</taxon>
        <taxon>rosids</taxon>
        <taxon>malvids</taxon>
        <taxon>Brassicales</taxon>
        <taxon>Brassicaceae</taxon>
        <taxon>Camelineae</taxon>
        <taxon>Arabidopsis</taxon>
    </lineage>
</organism>
<feature type="compositionally biased region" description="Polar residues" evidence="1">
    <location>
        <begin position="1"/>
        <end position="14"/>
    </location>
</feature>
<dbReference type="AlphaFoldDB" id="A0A8S1ZLX8"/>
<evidence type="ECO:0000313" key="2">
    <source>
        <dbReference type="EMBL" id="CAE5962530.1"/>
    </source>
</evidence>
<evidence type="ECO:0000313" key="3">
    <source>
        <dbReference type="Proteomes" id="UP000682877"/>
    </source>
</evidence>
<proteinExistence type="predicted"/>
<feature type="region of interest" description="Disordered" evidence="1">
    <location>
        <begin position="107"/>
        <end position="132"/>
    </location>
</feature>
<reference evidence="2" key="1">
    <citation type="submission" date="2021-01" db="EMBL/GenBank/DDBJ databases">
        <authorList>
            <person name="Bezrukov I."/>
        </authorList>
    </citation>
    <scope>NUCLEOTIDE SEQUENCE</scope>
</reference>
<feature type="compositionally biased region" description="Low complexity" evidence="1">
    <location>
        <begin position="120"/>
        <end position="130"/>
    </location>
</feature>
<dbReference type="EMBL" id="LR999452">
    <property type="protein sequence ID" value="CAE5962530.1"/>
    <property type="molecule type" value="Genomic_DNA"/>
</dbReference>
<evidence type="ECO:0000256" key="1">
    <source>
        <dbReference type="SAM" id="MobiDB-lite"/>
    </source>
</evidence>
<sequence length="320" mass="35788">MENLPRNLTSSDSEQPPPPPTQVEGGGDRSTSRSSSQIELPLHNQIDITEQIARRSADELAELRKMILTLVERSQTQKILNRSLVARMEYQEQELTNVLPEAGRLLPQATPNPASTSIRPSGTTPPSESTPRTHLDFTRIEVTPRVNRQVAFTPSSLGNPSAETETRITPTFPRFRSPPLLPRGYSPPRYTWIRNQTPASSSHALGNLPQLQTPIVDPPSGPTQLRTSTRNLRNGSVNPQIPFNNARHSIPPLYSSNYTQTIDPKSIVVMETFRNYAAQTNANMAQMHSKAEEETAYLALKFRESKRQNTLFNAKETDMQ</sequence>
<gene>
    <name evidence="2" type="ORF">AARE701A_LOCUS4246</name>
</gene>
<protein>
    <submittedName>
        <fullName evidence="2">Uncharacterized protein</fullName>
    </submittedName>
</protein>
<keyword evidence="3" id="KW-1185">Reference proteome</keyword>
<feature type="region of interest" description="Disordered" evidence="1">
    <location>
        <begin position="1"/>
        <end position="40"/>
    </location>
</feature>